<evidence type="ECO:0000313" key="2">
    <source>
        <dbReference type="EMBL" id="HIY68423.1"/>
    </source>
</evidence>
<dbReference type="PANTHER" id="PTHR37841">
    <property type="entry name" value="GLR2918 PROTEIN"/>
    <property type="match status" value="1"/>
</dbReference>
<reference evidence="2" key="2">
    <citation type="submission" date="2021-04" db="EMBL/GenBank/DDBJ databases">
        <authorList>
            <person name="Gilroy R."/>
        </authorList>
    </citation>
    <scope>NUCLEOTIDE SEQUENCE</scope>
    <source>
        <strain evidence="2">5134</strain>
    </source>
</reference>
<organism evidence="2 3">
    <name type="scientific">Candidatus Alistipes intestinigallinarum</name>
    <dbReference type="NCBI Taxonomy" id="2838440"/>
    <lineage>
        <taxon>Bacteria</taxon>
        <taxon>Pseudomonadati</taxon>
        <taxon>Bacteroidota</taxon>
        <taxon>Bacteroidia</taxon>
        <taxon>Bacteroidales</taxon>
        <taxon>Rikenellaceae</taxon>
        <taxon>Alistipes</taxon>
    </lineage>
</organism>
<gene>
    <name evidence="2" type="ORF">H9828_03280</name>
</gene>
<feature type="chain" id="PRO_5038866130" evidence="1">
    <location>
        <begin position="26"/>
        <end position="210"/>
    </location>
</feature>
<sequence>MKRFLPYAAASVLLSSCSIMGPAFTGLLSDPAPVGVSTPVGVSSQAGRRYTPAEDPATGLYGYINDLGMWTIPPRFESVQSFGSHGMARVRLGGRYGAIDPSGQFVIPAVFSSSSDASAAMQSIVKGRMTGLELWAQEDSATGLYGYLDHYGRWAIAPQFRRASAFNRNLAVVQVSDGRWGAIDLRGAMVVQPRFNSSSDARVAVQRLNR</sequence>
<evidence type="ECO:0000256" key="1">
    <source>
        <dbReference type="SAM" id="SignalP"/>
    </source>
</evidence>
<dbReference type="Pfam" id="PF14903">
    <property type="entry name" value="WG_beta_rep"/>
    <property type="match status" value="2"/>
</dbReference>
<dbReference type="PANTHER" id="PTHR37841:SF1">
    <property type="entry name" value="DUF3298 DOMAIN-CONTAINING PROTEIN"/>
    <property type="match status" value="1"/>
</dbReference>
<evidence type="ECO:0000313" key="3">
    <source>
        <dbReference type="Proteomes" id="UP000886844"/>
    </source>
</evidence>
<proteinExistence type="predicted"/>
<dbReference type="EMBL" id="DXDA01000026">
    <property type="protein sequence ID" value="HIY68423.1"/>
    <property type="molecule type" value="Genomic_DNA"/>
</dbReference>
<dbReference type="PROSITE" id="PS51257">
    <property type="entry name" value="PROKAR_LIPOPROTEIN"/>
    <property type="match status" value="1"/>
</dbReference>
<accession>A0A9D1YZ64</accession>
<reference evidence="2" key="1">
    <citation type="journal article" date="2021" name="PeerJ">
        <title>Extensive microbial diversity within the chicken gut microbiome revealed by metagenomics and culture.</title>
        <authorList>
            <person name="Gilroy R."/>
            <person name="Ravi A."/>
            <person name="Getino M."/>
            <person name="Pursley I."/>
            <person name="Horton D.L."/>
            <person name="Alikhan N.F."/>
            <person name="Baker D."/>
            <person name="Gharbi K."/>
            <person name="Hall N."/>
            <person name="Watson M."/>
            <person name="Adriaenssens E.M."/>
            <person name="Foster-Nyarko E."/>
            <person name="Jarju S."/>
            <person name="Secka A."/>
            <person name="Antonio M."/>
            <person name="Oren A."/>
            <person name="Chaudhuri R.R."/>
            <person name="La Ragione R."/>
            <person name="Hildebrand F."/>
            <person name="Pallen M.J."/>
        </authorList>
    </citation>
    <scope>NUCLEOTIDE SEQUENCE</scope>
    <source>
        <strain evidence="2">5134</strain>
    </source>
</reference>
<comment type="caution">
    <text evidence="2">The sequence shown here is derived from an EMBL/GenBank/DDBJ whole genome shotgun (WGS) entry which is preliminary data.</text>
</comment>
<protein>
    <submittedName>
        <fullName evidence="2">WG repeat-containing protein</fullName>
    </submittedName>
</protein>
<name>A0A9D1YZ64_9BACT</name>
<dbReference type="InterPro" id="IPR032774">
    <property type="entry name" value="WG_beta_rep"/>
</dbReference>
<dbReference type="Proteomes" id="UP000886844">
    <property type="component" value="Unassembled WGS sequence"/>
</dbReference>
<dbReference type="AlphaFoldDB" id="A0A9D1YZ64"/>
<keyword evidence="1" id="KW-0732">Signal</keyword>
<feature type="signal peptide" evidence="1">
    <location>
        <begin position="1"/>
        <end position="25"/>
    </location>
</feature>